<accession>A0ABS9J620</accession>
<evidence type="ECO:0000256" key="1">
    <source>
        <dbReference type="SAM" id="Phobius"/>
    </source>
</evidence>
<proteinExistence type="predicted"/>
<feature type="transmembrane region" description="Helical" evidence="1">
    <location>
        <begin position="44"/>
        <end position="64"/>
    </location>
</feature>
<evidence type="ECO:0000313" key="3">
    <source>
        <dbReference type="Proteomes" id="UP000829517"/>
    </source>
</evidence>
<dbReference type="Proteomes" id="UP000829517">
    <property type="component" value="Unassembled WGS sequence"/>
</dbReference>
<dbReference type="RefSeq" id="WP_236959840.1">
    <property type="nucleotide sequence ID" value="NZ_JAETXX010000010.1"/>
</dbReference>
<reference evidence="2 3" key="1">
    <citation type="submission" date="2021-01" db="EMBL/GenBank/DDBJ databases">
        <title>Genome sequencing of Joostella atrarenae M1-2 (= KCTC 23194).</title>
        <authorList>
            <person name="Zakaria M.R."/>
            <person name="Lam M.Q."/>
            <person name="Chong C.S."/>
        </authorList>
    </citation>
    <scope>NUCLEOTIDE SEQUENCE [LARGE SCALE GENOMIC DNA]</scope>
    <source>
        <strain evidence="2 3">M1-2</strain>
    </source>
</reference>
<keyword evidence="1" id="KW-0472">Membrane</keyword>
<protein>
    <submittedName>
        <fullName evidence="2">Uncharacterized protein</fullName>
    </submittedName>
</protein>
<name>A0ABS9J620_9FLAO</name>
<gene>
    <name evidence="2" type="ORF">JM658_13665</name>
</gene>
<dbReference type="EMBL" id="JAETXX010000010">
    <property type="protein sequence ID" value="MCF8715878.1"/>
    <property type="molecule type" value="Genomic_DNA"/>
</dbReference>
<evidence type="ECO:0000313" key="2">
    <source>
        <dbReference type="EMBL" id="MCF8715878.1"/>
    </source>
</evidence>
<feature type="transmembrane region" description="Helical" evidence="1">
    <location>
        <begin position="12"/>
        <end position="35"/>
    </location>
</feature>
<sequence length="65" mass="7034">MIFLEGSYDGIVTFIAIIMFGPAILFSLIGGGLLYKKKNKPAKVFFILAVLYLIVSLGTCGFLVS</sequence>
<organism evidence="2 3">
    <name type="scientific">Joostella atrarenae</name>
    <dbReference type="NCBI Taxonomy" id="679257"/>
    <lineage>
        <taxon>Bacteria</taxon>
        <taxon>Pseudomonadati</taxon>
        <taxon>Bacteroidota</taxon>
        <taxon>Flavobacteriia</taxon>
        <taxon>Flavobacteriales</taxon>
        <taxon>Flavobacteriaceae</taxon>
        <taxon>Joostella</taxon>
    </lineage>
</organism>
<keyword evidence="1" id="KW-1133">Transmembrane helix</keyword>
<keyword evidence="1" id="KW-0812">Transmembrane</keyword>
<keyword evidence="3" id="KW-1185">Reference proteome</keyword>
<comment type="caution">
    <text evidence="2">The sequence shown here is derived from an EMBL/GenBank/DDBJ whole genome shotgun (WGS) entry which is preliminary data.</text>
</comment>